<dbReference type="EMBL" id="WJXA01000003">
    <property type="protein sequence ID" value="KAF7147549.1"/>
    <property type="molecule type" value="Genomic_DNA"/>
</dbReference>
<keyword evidence="3" id="KW-1185">Reference proteome</keyword>
<feature type="domain" description="Methyltransferase type 11" evidence="1">
    <location>
        <begin position="40"/>
        <end position="133"/>
    </location>
</feature>
<accession>A0A834HAB2</accession>
<dbReference type="PANTHER" id="PTHR45180">
    <property type="entry name" value="OS01G0307686 PROTEIN"/>
    <property type="match status" value="1"/>
</dbReference>
<reference evidence="2" key="1">
    <citation type="submission" date="2019-11" db="EMBL/GenBank/DDBJ databases">
        <authorList>
            <person name="Liu Y."/>
            <person name="Hou J."/>
            <person name="Li T.-Q."/>
            <person name="Guan C.-H."/>
            <person name="Wu X."/>
            <person name="Wu H.-Z."/>
            <person name="Ling F."/>
            <person name="Zhang R."/>
            <person name="Shi X.-G."/>
            <person name="Ren J.-P."/>
            <person name="Chen E.-F."/>
            <person name="Sun J.-M."/>
        </authorList>
    </citation>
    <scope>NUCLEOTIDE SEQUENCE</scope>
    <source>
        <strain evidence="2">Adult_tree_wgs_1</strain>
        <tissue evidence="2">Leaves</tissue>
    </source>
</reference>
<dbReference type="SUPFAM" id="SSF53335">
    <property type="entry name" value="S-adenosyl-L-methionine-dependent methyltransferases"/>
    <property type="match status" value="2"/>
</dbReference>
<dbReference type="Gene3D" id="3.40.50.150">
    <property type="entry name" value="Vaccinia Virus protein VP39"/>
    <property type="match status" value="2"/>
</dbReference>
<dbReference type="PANTHER" id="PTHR45180:SF1">
    <property type="entry name" value="OS01G0307686 PROTEIN"/>
    <property type="match status" value="1"/>
</dbReference>
<dbReference type="InterPro" id="IPR029063">
    <property type="entry name" value="SAM-dependent_MTases_sf"/>
</dbReference>
<dbReference type="AlphaFoldDB" id="A0A834HAB2"/>
<dbReference type="GO" id="GO:0009820">
    <property type="term" value="P:alkaloid metabolic process"/>
    <property type="evidence" value="ECO:0007669"/>
    <property type="project" value="UniProtKB-KW"/>
</dbReference>
<dbReference type="OrthoDB" id="10027013at2759"/>
<proteinExistence type="predicted"/>
<evidence type="ECO:0000259" key="1">
    <source>
        <dbReference type="Pfam" id="PF08241"/>
    </source>
</evidence>
<dbReference type="InterPro" id="IPR013216">
    <property type="entry name" value="Methyltransf_11"/>
</dbReference>
<evidence type="ECO:0000313" key="3">
    <source>
        <dbReference type="Proteomes" id="UP000626092"/>
    </source>
</evidence>
<dbReference type="GO" id="GO:0008757">
    <property type="term" value="F:S-adenosylmethionine-dependent methyltransferase activity"/>
    <property type="evidence" value="ECO:0007669"/>
    <property type="project" value="InterPro"/>
</dbReference>
<dbReference type="Proteomes" id="UP000626092">
    <property type="component" value="Unassembled WGS sequence"/>
</dbReference>
<name>A0A834HAB2_RHOSS</name>
<dbReference type="Pfam" id="PF08241">
    <property type="entry name" value="Methyltransf_11"/>
    <property type="match status" value="1"/>
</dbReference>
<sequence>MAADLFKKQGEEYWKGRPSYPEELFRFIASNTPSHDLAWDVGTGSGQAAASLAQIYKNVIATDTSQGQLDFAPKIPNVRFQCTPPDMSLSELSNMVSEQGSVDLVMVAQAMHWFDLPTFYKQVNWVLKRPHGIIAAWCYTLPEVSDLVDSIFKRIYYVDSRAYWSPGRNLIVDQYRSIDFPFEPVDGADHTGPFEFKTERVMDLEEYLAYTISGSAYQTARDKGVELLSDDVIEEFKEAWNEDGNDKKVVKFPTYLRMGKVGESKIVRYLNIAIEDFDSEGLESRFEGGSEASDTEEPLVLEEDVYQLLSYPRSGDRPERMAAILAGCGLKIWQAKNYAESRPSYPEQLFEFIASETPNHDFVWDAGTGSGQAAKSEQLDYAPKLPNVRYQCTPPNIPMSELESSVAPSGTVDLVTIAAALHWFDLPTFLTFIRSWSAYQTAKEKGVELLRDDVVESFKRAWSEDGGDRKVVKSAFYLRIGKVGNLE</sequence>
<evidence type="ECO:0000313" key="2">
    <source>
        <dbReference type="EMBL" id="KAF7147549.1"/>
    </source>
</evidence>
<comment type="caution">
    <text evidence="2">The sequence shown here is derived from an EMBL/GenBank/DDBJ whole genome shotgun (WGS) entry which is preliminary data.</text>
</comment>
<protein>
    <recommendedName>
        <fullName evidence="1">Methyltransferase type 11 domain-containing protein</fullName>
    </recommendedName>
</protein>
<organism evidence="2 3">
    <name type="scientific">Rhododendron simsii</name>
    <name type="common">Sims's rhododendron</name>
    <dbReference type="NCBI Taxonomy" id="118357"/>
    <lineage>
        <taxon>Eukaryota</taxon>
        <taxon>Viridiplantae</taxon>
        <taxon>Streptophyta</taxon>
        <taxon>Embryophyta</taxon>
        <taxon>Tracheophyta</taxon>
        <taxon>Spermatophyta</taxon>
        <taxon>Magnoliopsida</taxon>
        <taxon>eudicotyledons</taxon>
        <taxon>Gunneridae</taxon>
        <taxon>Pentapetalae</taxon>
        <taxon>asterids</taxon>
        <taxon>Ericales</taxon>
        <taxon>Ericaceae</taxon>
        <taxon>Ericoideae</taxon>
        <taxon>Rhodoreae</taxon>
        <taxon>Rhododendron</taxon>
    </lineage>
</organism>
<gene>
    <name evidence="2" type="ORF">RHSIM_Rhsim03G0034900</name>
</gene>
<dbReference type="CDD" id="cd02440">
    <property type="entry name" value="AdoMet_MTases"/>
    <property type="match status" value="1"/>
</dbReference>